<dbReference type="InterPro" id="IPR003439">
    <property type="entry name" value="ABC_transporter-like_ATP-bd"/>
</dbReference>
<dbReference type="PANTHER" id="PTHR43553:SF11">
    <property type="entry name" value="ABC TRANSPORTER ATP-BINDING_PERMEASE PROTEIN YOJI"/>
    <property type="match status" value="1"/>
</dbReference>
<dbReference type="Pfam" id="PF00005">
    <property type="entry name" value="ABC_tran"/>
    <property type="match status" value="1"/>
</dbReference>
<dbReference type="GO" id="GO:0043190">
    <property type="term" value="C:ATP-binding cassette (ABC) transporter complex"/>
    <property type="evidence" value="ECO:0007669"/>
    <property type="project" value="TreeGrafter"/>
</dbReference>
<dbReference type="InterPro" id="IPR050095">
    <property type="entry name" value="ECF_ABC_transporter_ATP-bd"/>
</dbReference>
<keyword evidence="7" id="KW-1185">Reference proteome</keyword>
<dbReference type="STRING" id="1144275.COCOR_04397"/>
<keyword evidence="1" id="KW-0813">Transport</keyword>
<keyword evidence="4" id="KW-1133">Transmembrane helix</keyword>
<dbReference type="PANTHER" id="PTHR43553">
    <property type="entry name" value="HEAVY METAL TRANSPORTER"/>
    <property type="match status" value="1"/>
</dbReference>
<keyword evidence="2" id="KW-0547">Nucleotide-binding</keyword>
<organism evidence="6 7">
    <name type="scientific">Corallococcus coralloides (strain ATCC 25202 / DSM 2259 / NBRC 100086 / M2)</name>
    <name type="common">Myxococcus coralloides</name>
    <dbReference type="NCBI Taxonomy" id="1144275"/>
    <lineage>
        <taxon>Bacteria</taxon>
        <taxon>Pseudomonadati</taxon>
        <taxon>Myxococcota</taxon>
        <taxon>Myxococcia</taxon>
        <taxon>Myxococcales</taxon>
        <taxon>Cystobacterineae</taxon>
        <taxon>Myxococcaceae</taxon>
        <taxon>Corallococcus</taxon>
    </lineage>
</organism>
<dbReference type="GO" id="GO:0016887">
    <property type="term" value="F:ATP hydrolysis activity"/>
    <property type="evidence" value="ECO:0007669"/>
    <property type="project" value="InterPro"/>
</dbReference>
<evidence type="ECO:0000256" key="2">
    <source>
        <dbReference type="ARBA" id="ARBA00022741"/>
    </source>
</evidence>
<evidence type="ECO:0000256" key="1">
    <source>
        <dbReference type="ARBA" id="ARBA00022448"/>
    </source>
</evidence>
<dbReference type="InterPro" id="IPR027417">
    <property type="entry name" value="P-loop_NTPase"/>
</dbReference>
<dbReference type="OrthoDB" id="9782163at2"/>
<gene>
    <name evidence="6" type="primary">yojI</name>
    <name evidence="6" type="ordered locus">COCOR_04397</name>
</gene>
<evidence type="ECO:0000259" key="5">
    <source>
        <dbReference type="Pfam" id="PF00005"/>
    </source>
</evidence>
<dbReference type="SUPFAM" id="SSF52540">
    <property type="entry name" value="P-loop containing nucleoside triphosphate hydrolases"/>
    <property type="match status" value="1"/>
</dbReference>
<feature type="transmembrane region" description="Helical" evidence="4">
    <location>
        <begin position="15"/>
        <end position="38"/>
    </location>
</feature>
<evidence type="ECO:0000256" key="4">
    <source>
        <dbReference type="SAM" id="Phobius"/>
    </source>
</evidence>
<sequence length="110" mass="11434">MKLLSLLFHASKGRFLASVLAGLVSGACGVGYTLAVLYRQTPIMSLMEWSCARGELLFIVGGNGGGKTTLAKLITGLYSPQEGQVLLDGKPVTAGTLEHKPPAESSRAAS</sequence>
<reference evidence="7" key="2">
    <citation type="submission" date="2012-03" db="EMBL/GenBank/DDBJ databases">
        <title>Genome sequence of the fruiting myxobacterium Corallococcus coralloides DSM 2259.</title>
        <authorList>
            <person name="Huntley S."/>
            <person name="Zhang Y."/>
            <person name="Treuner-Lange A."/>
            <person name="Sensen C.W."/>
            <person name="Sogaard-Andersen L."/>
        </authorList>
    </citation>
    <scope>NUCLEOTIDE SEQUENCE [LARGE SCALE GENOMIC DNA]</scope>
    <source>
        <strain evidence="7">ATCC 25202 / DSM 2259 / NBRC 100086 / M2</strain>
    </source>
</reference>
<name>H8N209_CORCM</name>
<dbReference type="HOGENOM" id="CLU_2166705_0_0_7"/>
<dbReference type="AlphaFoldDB" id="H8N209"/>
<evidence type="ECO:0000313" key="6">
    <source>
        <dbReference type="EMBL" id="AFE11098.1"/>
    </source>
</evidence>
<dbReference type="GO" id="GO:0005524">
    <property type="term" value="F:ATP binding"/>
    <property type="evidence" value="ECO:0007669"/>
    <property type="project" value="UniProtKB-KW"/>
</dbReference>
<dbReference type="KEGG" id="ccx:COCOR_04397"/>
<dbReference type="GO" id="GO:0042626">
    <property type="term" value="F:ATPase-coupled transmembrane transporter activity"/>
    <property type="evidence" value="ECO:0007669"/>
    <property type="project" value="TreeGrafter"/>
</dbReference>
<dbReference type="InParanoid" id="H8N209"/>
<evidence type="ECO:0000256" key="3">
    <source>
        <dbReference type="ARBA" id="ARBA00022840"/>
    </source>
</evidence>
<dbReference type="Gene3D" id="3.40.50.300">
    <property type="entry name" value="P-loop containing nucleotide triphosphate hydrolases"/>
    <property type="match status" value="1"/>
</dbReference>
<accession>H8N209</accession>
<keyword evidence="4" id="KW-0812">Transmembrane</keyword>
<feature type="domain" description="ABC transporter" evidence="5">
    <location>
        <begin position="47"/>
        <end position="97"/>
    </location>
</feature>
<dbReference type="eggNOG" id="COG4615">
    <property type="taxonomic scope" value="Bacteria"/>
</dbReference>
<dbReference type="PROSITE" id="PS51257">
    <property type="entry name" value="PROKAR_LIPOPROTEIN"/>
    <property type="match status" value="1"/>
</dbReference>
<dbReference type="EMBL" id="CP003389">
    <property type="protein sequence ID" value="AFE11098.1"/>
    <property type="molecule type" value="Genomic_DNA"/>
</dbReference>
<keyword evidence="3 6" id="KW-0067">ATP-binding</keyword>
<dbReference type="Proteomes" id="UP000007587">
    <property type="component" value="Chromosome"/>
</dbReference>
<keyword evidence="4" id="KW-0472">Membrane</keyword>
<evidence type="ECO:0000313" key="7">
    <source>
        <dbReference type="Proteomes" id="UP000007587"/>
    </source>
</evidence>
<protein>
    <submittedName>
        <fullName evidence="6">ABC transporter ATP-binding protein</fullName>
    </submittedName>
</protein>
<reference evidence="6 7" key="1">
    <citation type="journal article" date="2012" name="J. Bacteriol.">
        <title>Complete Genome Sequence of the Fruiting Myxobacterium Corallococcus coralloides DSM 2259.</title>
        <authorList>
            <person name="Huntley S."/>
            <person name="Zhang Y."/>
            <person name="Treuner-Lange A."/>
            <person name="Kneip S."/>
            <person name="Sensen C.W."/>
            <person name="Sogaard-Andersen L."/>
        </authorList>
    </citation>
    <scope>NUCLEOTIDE SEQUENCE [LARGE SCALE GENOMIC DNA]</scope>
    <source>
        <strain evidence="7">ATCC 25202 / DSM 2259 / NBRC 100086 / M2</strain>
    </source>
</reference>
<proteinExistence type="predicted"/>
<dbReference type="RefSeq" id="WP_014397206.1">
    <property type="nucleotide sequence ID" value="NC_017030.1"/>
</dbReference>